<accession>A0A1S9N2P0</accession>
<name>A0A1S9N2P0_CLOBE</name>
<protein>
    <submittedName>
        <fullName evidence="1">Uncharacterized protein</fullName>
    </submittedName>
</protein>
<dbReference type="RefSeq" id="WP_078116756.1">
    <property type="nucleotide sequence ID" value="NZ_MWMH01000007.1"/>
</dbReference>
<dbReference type="EMBL" id="MWMH01000007">
    <property type="protein sequence ID" value="OOP71779.1"/>
    <property type="molecule type" value="Genomic_DNA"/>
</dbReference>
<sequence length="61" mass="6820">MGPSAVPFAKCVPTPTKVFLGARISEEHEILIKDTAKKKSMPVYKMKMKSNELKLVSMQIL</sequence>
<evidence type="ECO:0000313" key="1">
    <source>
        <dbReference type="EMBL" id="OOP71779.1"/>
    </source>
</evidence>
<gene>
    <name evidence="1" type="ORF">CBEIBR21_19495</name>
</gene>
<comment type="caution">
    <text evidence="1">The sequence shown here is derived from an EMBL/GenBank/DDBJ whole genome shotgun (WGS) entry which is preliminary data.</text>
</comment>
<proteinExistence type="predicted"/>
<dbReference type="Proteomes" id="UP000190959">
    <property type="component" value="Unassembled WGS sequence"/>
</dbReference>
<evidence type="ECO:0000313" key="2">
    <source>
        <dbReference type="Proteomes" id="UP000190959"/>
    </source>
</evidence>
<reference evidence="1 2" key="1">
    <citation type="submission" date="2017-02" db="EMBL/GenBank/DDBJ databases">
        <title>Genome sequence of Clostridium beijerinckii Br21.</title>
        <authorList>
            <person name="Fonseca B.C."/>
            <person name="Guazzaroni M.E."/>
            <person name="Riano-Pachon D.M."/>
            <person name="Reginatto V."/>
        </authorList>
    </citation>
    <scope>NUCLEOTIDE SEQUENCE [LARGE SCALE GENOMIC DNA]</scope>
    <source>
        <strain evidence="1 2">Br21</strain>
    </source>
</reference>
<dbReference type="AlphaFoldDB" id="A0A1S9N2P0"/>
<organism evidence="1 2">
    <name type="scientific">Clostridium beijerinckii</name>
    <name type="common">Clostridium MP</name>
    <dbReference type="NCBI Taxonomy" id="1520"/>
    <lineage>
        <taxon>Bacteria</taxon>
        <taxon>Bacillati</taxon>
        <taxon>Bacillota</taxon>
        <taxon>Clostridia</taxon>
        <taxon>Eubacteriales</taxon>
        <taxon>Clostridiaceae</taxon>
        <taxon>Clostridium</taxon>
    </lineage>
</organism>